<sequence length="599" mass="68371">MAQPPGATKNDSTGVESIVDVVSPKYSTSYGIKRQTTDWKQNLEFGSEFGHWAFNSRTNFDISSDNGRDSQNRIGKTSGEIGWKKYRALPLTLDFQVNRTFSDQSTREVEKTTGDLNLSTTSIRRWFGMRHTINLEAGYESLDSRELNREETEETADSGFRGIGDYKLFWNATDNIKVNMGYNDERAKKDSRFESTEVDTVRSEDTTRKRNAFNADVTYDPAAWLTTKLAYTESDFEEEGFSLIGNGGFERQVTKKDNLNFNATFTGIKGVDLTWAMSRYDDSSDFRVNTKRGNERDGSNWEGKLKTTVMKTGVDLTLSRKRDFSNPQTSLANETVFKLLEGKLQRSLNAKFDARMNFEVRLRQQFFEGAPSARQDKDELKTKIDLGLDYKPNVKWLVNLSYINDNKRIVEVNTIRASETNDQEQHTVNIGFRYFMTPSTSINQKYAIQAVYARFDFNTGKDDLDLNQRITTEISSKITSKITLSLDHLFTLTDTGPFNNVTGAFSKSNRAYRQNLTTAIEYRMFEWLTINAQERFSRNDNQQLADGTSRTSRTLELRQGFDVQKTLGAGVSIQANGSYVRNKDTDSYFTLTSSLSKDF</sequence>
<protein>
    <submittedName>
        <fullName evidence="1">Uncharacterized protein</fullName>
    </submittedName>
</protein>
<dbReference type="EMBL" id="JABDJR010000652">
    <property type="protein sequence ID" value="NNF08316.1"/>
    <property type="molecule type" value="Genomic_DNA"/>
</dbReference>
<accession>A0A7Y2H3Q5</accession>
<gene>
    <name evidence="1" type="ORF">HKN21_16255</name>
</gene>
<dbReference type="Proteomes" id="UP000547674">
    <property type="component" value="Unassembled WGS sequence"/>
</dbReference>
<comment type="caution">
    <text evidence="1">The sequence shown here is derived from an EMBL/GenBank/DDBJ whole genome shotgun (WGS) entry which is preliminary data.</text>
</comment>
<name>A0A7Y2H3Q5_UNCEI</name>
<dbReference type="AlphaFoldDB" id="A0A7Y2H3Q5"/>
<proteinExistence type="predicted"/>
<evidence type="ECO:0000313" key="2">
    <source>
        <dbReference type="Proteomes" id="UP000547674"/>
    </source>
</evidence>
<evidence type="ECO:0000313" key="1">
    <source>
        <dbReference type="EMBL" id="NNF08316.1"/>
    </source>
</evidence>
<organism evidence="1 2">
    <name type="scientific">Eiseniibacteriota bacterium</name>
    <dbReference type="NCBI Taxonomy" id="2212470"/>
    <lineage>
        <taxon>Bacteria</taxon>
        <taxon>Candidatus Eiseniibacteriota</taxon>
    </lineage>
</organism>
<reference evidence="1 2" key="1">
    <citation type="submission" date="2020-03" db="EMBL/GenBank/DDBJ databases">
        <title>Metabolic flexibility allows generalist bacteria to become dominant in a frequently disturbed ecosystem.</title>
        <authorList>
            <person name="Chen Y.-J."/>
            <person name="Leung P.M."/>
            <person name="Bay S.K."/>
            <person name="Hugenholtz P."/>
            <person name="Kessler A.J."/>
            <person name="Shelley G."/>
            <person name="Waite D.W."/>
            <person name="Cook P.L."/>
            <person name="Greening C."/>
        </authorList>
    </citation>
    <scope>NUCLEOTIDE SEQUENCE [LARGE SCALE GENOMIC DNA]</scope>
    <source>
        <strain evidence="1">SS_bin_28</strain>
    </source>
</reference>